<evidence type="ECO:0000313" key="9">
    <source>
        <dbReference type="Proteomes" id="UP000479000"/>
    </source>
</evidence>
<feature type="compositionally biased region" description="Polar residues" evidence="6">
    <location>
        <begin position="30"/>
        <end position="45"/>
    </location>
</feature>
<feature type="region of interest" description="Disordered" evidence="6">
    <location>
        <begin position="18"/>
        <end position="107"/>
    </location>
</feature>
<dbReference type="OrthoDB" id="5103at2759"/>
<dbReference type="InterPro" id="IPR053335">
    <property type="entry name" value="Fatty_acid_desaturase_CarF"/>
</dbReference>
<proteinExistence type="inferred from homology"/>
<protein>
    <recommendedName>
        <fullName evidence="7">Lipid desaturase domain-containing protein</fullName>
    </recommendedName>
</protein>
<evidence type="ECO:0000256" key="3">
    <source>
        <dbReference type="ARBA" id="ARBA00022692"/>
    </source>
</evidence>
<dbReference type="GO" id="GO:0006631">
    <property type="term" value="P:fatty acid metabolic process"/>
    <property type="evidence" value="ECO:0007669"/>
    <property type="project" value="UniProtKB-UniPathway"/>
</dbReference>
<evidence type="ECO:0000256" key="4">
    <source>
        <dbReference type="ARBA" id="ARBA00022989"/>
    </source>
</evidence>
<evidence type="ECO:0000256" key="5">
    <source>
        <dbReference type="ARBA" id="ARBA00023136"/>
    </source>
</evidence>
<name>A0A6H5HT92_9HEMI</name>
<keyword evidence="3" id="KW-0812">Transmembrane</keyword>
<feature type="non-terminal residue" evidence="8">
    <location>
        <position position="259"/>
    </location>
</feature>
<feature type="compositionally biased region" description="Basic residues" evidence="6">
    <location>
        <begin position="53"/>
        <end position="71"/>
    </location>
</feature>
<evidence type="ECO:0000256" key="6">
    <source>
        <dbReference type="SAM" id="MobiDB-lite"/>
    </source>
</evidence>
<comment type="subcellular location">
    <subcellularLocation>
        <location evidence="1">Membrane</location>
        <topology evidence="1">Multi-pass membrane protein</topology>
    </subcellularLocation>
</comment>
<comment type="similarity">
    <text evidence="2">Belongs to the fatty acid desaturase CarF family.</text>
</comment>
<dbReference type="Proteomes" id="UP000479000">
    <property type="component" value="Unassembled WGS sequence"/>
</dbReference>
<dbReference type="InterPro" id="IPR019547">
    <property type="entry name" value="Lipid_desat"/>
</dbReference>
<dbReference type="PANTHER" id="PTHR48230:SF1">
    <property type="entry name" value="LIPID DESATURASE DOMAIN-CONTAINING PROTEIN"/>
    <property type="match status" value="1"/>
</dbReference>
<keyword evidence="5" id="KW-0472">Membrane</keyword>
<organism evidence="8 9">
    <name type="scientific">Nesidiocoris tenuis</name>
    <dbReference type="NCBI Taxonomy" id="355587"/>
    <lineage>
        <taxon>Eukaryota</taxon>
        <taxon>Metazoa</taxon>
        <taxon>Ecdysozoa</taxon>
        <taxon>Arthropoda</taxon>
        <taxon>Hexapoda</taxon>
        <taxon>Insecta</taxon>
        <taxon>Pterygota</taxon>
        <taxon>Neoptera</taxon>
        <taxon>Paraneoptera</taxon>
        <taxon>Hemiptera</taxon>
        <taxon>Heteroptera</taxon>
        <taxon>Panheteroptera</taxon>
        <taxon>Cimicomorpha</taxon>
        <taxon>Miridae</taxon>
        <taxon>Dicyphina</taxon>
        <taxon>Nesidiocoris</taxon>
    </lineage>
</organism>
<evidence type="ECO:0000256" key="1">
    <source>
        <dbReference type="ARBA" id="ARBA00004141"/>
    </source>
</evidence>
<evidence type="ECO:0000259" key="7">
    <source>
        <dbReference type="Pfam" id="PF10520"/>
    </source>
</evidence>
<reference evidence="8 9" key="1">
    <citation type="submission" date="2020-02" db="EMBL/GenBank/DDBJ databases">
        <authorList>
            <person name="Ferguson B K."/>
        </authorList>
    </citation>
    <scope>NUCLEOTIDE SEQUENCE [LARGE SCALE GENOMIC DNA]</scope>
</reference>
<gene>
    <name evidence="8" type="ORF">NTEN_LOCUS23637</name>
</gene>
<dbReference type="AlphaFoldDB" id="A0A6H5HT92"/>
<feature type="domain" description="Lipid desaturase" evidence="7">
    <location>
        <begin position="232"/>
        <end position="259"/>
    </location>
</feature>
<dbReference type="GO" id="GO:0016020">
    <property type="term" value="C:membrane"/>
    <property type="evidence" value="ECO:0007669"/>
    <property type="project" value="UniProtKB-SubCell"/>
</dbReference>
<keyword evidence="4" id="KW-1133">Transmembrane helix</keyword>
<dbReference type="UniPathway" id="UPA00199"/>
<dbReference type="EMBL" id="CADCXU010034793">
    <property type="protein sequence ID" value="CAB0020021.1"/>
    <property type="molecule type" value="Genomic_DNA"/>
</dbReference>
<keyword evidence="9" id="KW-1185">Reference proteome</keyword>
<dbReference type="PANTHER" id="PTHR48230">
    <property type="match status" value="1"/>
</dbReference>
<accession>A0A6H5HT92</accession>
<sequence>MNFANTCWDDYRCVTGAEPHDSRPLAPHNRPTSPHSSGSCRTSGATTGGRQSRFGRRSARSAKSSGRRRTRACSAASDERIPRTRRSGSWTAARATRQRPADTGRAEGVHDPFCHPATPFGPNPSQFDRKALTKQLFRLNSMLHVMEHSMTEEDPNGNTTLAPVNASVGPRWGPTHGGARELASLYTKWKRVQELICVSVSAVLMGMNVVYMAPYVRWETVPTVGAATLASMFTADFFSGLVHWGADTWGSVDLPIIGK</sequence>
<dbReference type="Pfam" id="PF10520">
    <property type="entry name" value="Lipid_desat"/>
    <property type="match status" value="1"/>
</dbReference>
<evidence type="ECO:0000313" key="8">
    <source>
        <dbReference type="EMBL" id="CAB0020021.1"/>
    </source>
</evidence>
<evidence type="ECO:0000256" key="2">
    <source>
        <dbReference type="ARBA" id="ARBA00007620"/>
    </source>
</evidence>